<comment type="caution">
    <text evidence="14">The sequence shown here is derived from an EMBL/GenBank/DDBJ whole genome shotgun (WGS) entry which is preliminary data.</text>
</comment>
<feature type="site" description="Interacts with tRNA" evidence="9">
    <location>
        <position position="88"/>
    </location>
</feature>
<evidence type="ECO:0000256" key="7">
    <source>
        <dbReference type="ARBA" id="ARBA00022884"/>
    </source>
</evidence>
<reference evidence="14 15" key="1">
    <citation type="journal article" date="2011" name="J. Bacteriol.">
        <title>Genome sequence of strain IMCC3088, a proteorhodopsin-containing marine bacterium belonging to the OM60/NOR5 clade.</title>
        <authorList>
            <person name="Jang Y."/>
            <person name="Oh H.M."/>
            <person name="Kang I."/>
            <person name="Lee K."/>
            <person name="Yang S.J."/>
            <person name="Cho J.C."/>
        </authorList>
    </citation>
    <scope>NUCLEOTIDE SEQUENCE [LARGE SCALE GENOMIC DNA]</scope>
    <source>
        <strain evidence="14 15">IMCC3088</strain>
    </source>
</reference>
<comment type="catalytic activity">
    <reaction evidence="9">
        <text>5,6-dihydrouridine(16) in tRNA + NAD(+) = uridine(16) in tRNA + NADH + H(+)</text>
        <dbReference type="Rhea" id="RHEA:53380"/>
        <dbReference type="Rhea" id="RHEA-COMP:13543"/>
        <dbReference type="Rhea" id="RHEA-COMP:13544"/>
        <dbReference type="ChEBI" id="CHEBI:15378"/>
        <dbReference type="ChEBI" id="CHEBI:57540"/>
        <dbReference type="ChEBI" id="CHEBI:57945"/>
        <dbReference type="ChEBI" id="CHEBI:65315"/>
        <dbReference type="ChEBI" id="CHEBI:74443"/>
    </reaction>
</comment>
<dbReference type="InterPro" id="IPR042270">
    <property type="entry name" value="DusC_C"/>
</dbReference>
<keyword evidence="2 9" id="KW-0820">tRNA-binding</keyword>
<evidence type="ECO:0000256" key="3">
    <source>
        <dbReference type="ARBA" id="ARBA00022630"/>
    </source>
</evidence>
<dbReference type="HAMAP" id="MF_02043">
    <property type="entry name" value="DusC_subfam"/>
    <property type="match status" value="1"/>
</dbReference>
<dbReference type="InterPro" id="IPR001269">
    <property type="entry name" value="DUS_fam"/>
</dbReference>
<dbReference type="AlphaFoldDB" id="F3L5W6"/>
<dbReference type="GO" id="GO:0050660">
    <property type="term" value="F:flavin adenine dinucleotide binding"/>
    <property type="evidence" value="ECO:0007669"/>
    <property type="project" value="InterPro"/>
</dbReference>
<feature type="site" description="Interacts with tRNA" evidence="9">
    <location>
        <position position="169"/>
    </location>
</feature>
<keyword evidence="4 9" id="KW-0288">FMN</keyword>
<dbReference type="CDD" id="cd02801">
    <property type="entry name" value="DUS_like_FMN"/>
    <property type="match status" value="1"/>
</dbReference>
<dbReference type="Proteomes" id="UP000005615">
    <property type="component" value="Unassembled WGS sequence"/>
</dbReference>
<evidence type="ECO:0000256" key="12">
    <source>
        <dbReference type="PIRSR" id="PIRSR006621-2"/>
    </source>
</evidence>
<comment type="caution">
    <text evidence="9">Lacks conserved residue(s) required for the propagation of feature annotation.</text>
</comment>
<evidence type="ECO:0000313" key="14">
    <source>
        <dbReference type="EMBL" id="EGG28282.1"/>
    </source>
</evidence>
<comment type="similarity">
    <text evidence="9">Belongs to the Dus family. DusC subfamily.</text>
</comment>
<organism evidence="14 15">
    <name type="scientific">Aequoribacter fuscus</name>
    <dbReference type="NCBI Taxonomy" id="2518989"/>
    <lineage>
        <taxon>Bacteria</taxon>
        <taxon>Pseudomonadati</taxon>
        <taxon>Pseudomonadota</taxon>
        <taxon>Gammaproteobacteria</taxon>
        <taxon>Cellvibrionales</taxon>
        <taxon>Halieaceae</taxon>
        <taxon>Aequoribacter</taxon>
    </lineage>
</organism>
<dbReference type="Gene3D" id="3.20.20.70">
    <property type="entry name" value="Aldolase class I"/>
    <property type="match status" value="1"/>
</dbReference>
<accession>F3L5W6</accession>
<dbReference type="PIRSF" id="PIRSF006621">
    <property type="entry name" value="Dus"/>
    <property type="match status" value="1"/>
</dbReference>
<comment type="function">
    <text evidence="9">Catalyzes the synthesis of 5,6-dihydrouridine (D), a modified base found in the D-loop of most tRNAs, via the reduction of the C5-C6 double bond in target uridines. Specifically modifies U16 in tRNAs.</text>
</comment>
<evidence type="ECO:0000259" key="13">
    <source>
        <dbReference type="Pfam" id="PF01207"/>
    </source>
</evidence>
<dbReference type="EC" id="1.3.1.-" evidence="9"/>
<evidence type="ECO:0000256" key="9">
    <source>
        <dbReference type="HAMAP-Rule" id="MF_02043"/>
    </source>
</evidence>
<comment type="catalytic activity">
    <reaction evidence="9">
        <text>5,6-dihydrouridine(16) in tRNA + NADP(+) = uridine(16) in tRNA + NADPH + H(+)</text>
        <dbReference type="Rhea" id="RHEA:53376"/>
        <dbReference type="Rhea" id="RHEA-COMP:13543"/>
        <dbReference type="Rhea" id="RHEA-COMP:13544"/>
        <dbReference type="ChEBI" id="CHEBI:15378"/>
        <dbReference type="ChEBI" id="CHEBI:57783"/>
        <dbReference type="ChEBI" id="CHEBI:58349"/>
        <dbReference type="ChEBI" id="CHEBI:65315"/>
        <dbReference type="ChEBI" id="CHEBI:74443"/>
    </reaction>
</comment>
<keyword evidence="8 9" id="KW-0560">Oxidoreductase</keyword>
<proteinExistence type="inferred from homology"/>
<evidence type="ECO:0000256" key="6">
    <source>
        <dbReference type="ARBA" id="ARBA00022857"/>
    </source>
</evidence>
<feature type="site" description="Interacts with tRNA; defines subfamily-specific binding signature" evidence="9">
    <location>
        <position position="292"/>
    </location>
</feature>
<feature type="active site" description="Proton donor" evidence="9 11">
    <location>
        <position position="91"/>
    </location>
</feature>
<comment type="similarity">
    <text evidence="10">Belongs to the dus family.</text>
</comment>
<dbReference type="InterPro" id="IPR032886">
    <property type="entry name" value="DusC"/>
</dbReference>
<evidence type="ECO:0000256" key="8">
    <source>
        <dbReference type="ARBA" id="ARBA00023002"/>
    </source>
</evidence>
<evidence type="ECO:0000256" key="10">
    <source>
        <dbReference type="PIRNR" id="PIRNR006621"/>
    </source>
</evidence>
<dbReference type="OrthoDB" id="5289281at2"/>
<keyword evidence="12" id="KW-0547">Nucleotide-binding</keyword>
<feature type="site" description="Interacts with tRNA; defines subfamily-specific binding signature" evidence="9">
    <location>
        <position position="271"/>
    </location>
</feature>
<protein>
    <recommendedName>
        <fullName evidence="9">tRNA-dihydrouridine(16) synthase</fullName>
        <ecNumber evidence="9">1.3.1.-</ecNumber>
    </recommendedName>
    <alternativeName>
        <fullName evidence="9">U16-specific dihydrouridine synthase</fullName>
        <shortName evidence="9">U16-specific Dus</shortName>
    </alternativeName>
    <alternativeName>
        <fullName evidence="9">tRNA-dihydrouridine synthase C</fullName>
    </alternativeName>
</protein>
<feature type="binding site" evidence="9">
    <location>
        <begin position="192"/>
        <end position="194"/>
    </location>
    <ligand>
        <name>FMN</name>
        <dbReference type="ChEBI" id="CHEBI:58210"/>
    </ligand>
</feature>
<dbReference type="Gene3D" id="1.20.225.30">
    <property type="entry name" value="Dihydrouridine synthase, C-terminal recognition domain"/>
    <property type="match status" value="1"/>
</dbReference>
<feature type="binding site" evidence="9 12">
    <location>
        <position position="61"/>
    </location>
    <ligand>
        <name>FMN</name>
        <dbReference type="ChEBI" id="CHEBI:58210"/>
    </ligand>
</feature>
<comment type="cofactor">
    <cofactor evidence="1 9 10 12">
        <name>FMN</name>
        <dbReference type="ChEBI" id="CHEBI:58210"/>
    </cofactor>
</comment>
<evidence type="ECO:0000256" key="5">
    <source>
        <dbReference type="ARBA" id="ARBA00022694"/>
    </source>
</evidence>
<dbReference type="PROSITE" id="PS01136">
    <property type="entry name" value="UPF0034"/>
    <property type="match status" value="1"/>
</dbReference>
<dbReference type="GO" id="GO:0010181">
    <property type="term" value="F:FMN binding"/>
    <property type="evidence" value="ECO:0007669"/>
    <property type="project" value="UniProtKB-UniRule"/>
</dbReference>
<evidence type="ECO:0000256" key="11">
    <source>
        <dbReference type="PIRSR" id="PIRSR006621-1"/>
    </source>
</evidence>
<evidence type="ECO:0000256" key="1">
    <source>
        <dbReference type="ARBA" id="ARBA00001917"/>
    </source>
</evidence>
<dbReference type="InterPro" id="IPR018517">
    <property type="entry name" value="tRNA_hU_synthase_CS"/>
</dbReference>
<dbReference type="EMBL" id="AEIG01000138">
    <property type="protein sequence ID" value="EGG28282.1"/>
    <property type="molecule type" value="Genomic_DNA"/>
</dbReference>
<dbReference type="GO" id="GO:0102262">
    <property type="term" value="F:tRNA-dihydrouridine16 synthase activity"/>
    <property type="evidence" value="ECO:0007669"/>
    <property type="project" value="RHEA"/>
</dbReference>
<dbReference type="InterPro" id="IPR035587">
    <property type="entry name" value="DUS-like_FMN-bd"/>
</dbReference>
<sequence>MEGVIDHTMRALLTRLGPYQRCVTEFLRVTDKLLPERVFHKICPELKQAGVTSNNTPVYLQLLGSNPQILAKNALRAVDLGAKGIDLNFGCPAKTVNKSKGGASLLQTPDLVGDIVACVRDQVPSHIPVTAKVRLGFSDDTLFETLIRRLDKAAPTEITVHARTKVQGYKPPAHWHRINDVKSLTDIPIVANGEVWSTADALQCANVSGCDRLMLARGALMRPELGRLIRQEQNNQQQEVLPWRQIAALLLEFFEAQGHHYDAKYTPSPVKQWLVYLKHYHSQAALLFEQVKRIKDPLEFGKALEIHLRSTDA</sequence>
<evidence type="ECO:0000313" key="15">
    <source>
        <dbReference type="Proteomes" id="UP000005615"/>
    </source>
</evidence>
<evidence type="ECO:0000256" key="2">
    <source>
        <dbReference type="ARBA" id="ARBA00022555"/>
    </source>
</evidence>
<gene>
    <name evidence="9" type="primary">dusC</name>
    <name evidence="14" type="ORF">IMCC3088_515</name>
</gene>
<evidence type="ECO:0000256" key="4">
    <source>
        <dbReference type="ARBA" id="ARBA00022643"/>
    </source>
</evidence>
<feature type="binding site" evidence="12">
    <location>
        <begin position="216"/>
        <end position="217"/>
    </location>
    <ligand>
        <name>FMN</name>
        <dbReference type="ChEBI" id="CHEBI:58210"/>
    </ligand>
</feature>
<dbReference type="InterPro" id="IPR013785">
    <property type="entry name" value="Aldolase_TIM"/>
</dbReference>
<feature type="site" description="Interacts with tRNA" evidence="9">
    <location>
        <position position="276"/>
    </location>
</feature>
<feature type="domain" description="DUS-like FMN-binding" evidence="13">
    <location>
        <begin position="1"/>
        <end position="304"/>
    </location>
</feature>
<feature type="site" description="Interacts with tRNA; defines subfamily-specific binding signature" evidence="9">
    <location>
        <position position="28"/>
    </location>
</feature>
<keyword evidence="7 9" id="KW-0694">RNA-binding</keyword>
<name>F3L5W6_9GAMM</name>
<keyword evidence="5 9" id="KW-0819">tRNA processing</keyword>
<dbReference type="Pfam" id="PF01207">
    <property type="entry name" value="Dus"/>
    <property type="match status" value="1"/>
</dbReference>
<keyword evidence="15" id="KW-1185">Reference proteome</keyword>
<dbReference type="PANTHER" id="PTHR11082:SF26">
    <property type="entry name" value="TRNA-DIHYDROURIDINE(16) SYNTHASE"/>
    <property type="match status" value="1"/>
</dbReference>
<dbReference type="SUPFAM" id="SSF51395">
    <property type="entry name" value="FMN-linked oxidoreductases"/>
    <property type="match status" value="1"/>
</dbReference>
<keyword evidence="3 9" id="KW-0285">Flavoprotein</keyword>
<dbReference type="GO" id="GO:0000049">
    <property type="term" value="F:tRNA binding"/>
    <property type="evidence" value="ECO:0007669"/>
    <property type="project" value="UniProtKB-UniRule"/>
</dbReference>
<dbReference type="eggNOG" id="COG0042">
    <property type="taxonomic scope" value="Bacteria"/>
</dbReference>
<dbReference type="STRING" id="2518989.IMCC3088_515"/>
<feature type="binding site" evidence="12">
    <location>
        <position position="161"/>
    </location>
    <ligand>
        <name>FMN</name>
        <dbReference type="ChEBI" id="CHEBI:58210"/>
    </ligand>
</feature>
<keyword evidence="6 9" id="KW-0521">NADP</keyword>
<feature type="binding site" evidence="9 12">
    <location>
        <position position="132"/>
    </location>
    <ligand>
        <name>FMN</name>
        <dbReference type="ChEBI" id="CHEBI:58210"/>
    </ligand>
</feature>
<dbReference type="PANTHER" id="PTHR11082">
    <property type="entry name" value="TRNA-DIHYDROURIDINE SYNTHASE"/>
    <property type="match status" value="1"/>
</dbReference>